<sequence length="164" mass="17975">MTRTTPKSVVERKKFPPSPPQFAGKLPKLEEPVIWRLYYKPWELRPEDTNQIEEQVASAKVEIEAELAALEQRRTEQSKAKENKAHTTNVAALPDDLAMMACNGHAVSANGIPAGVGILDLPAQTTSKNGHSEEFLTSSVQYISLAPGSATTHWCCISTPVSYT</sequence>
<protein>
    <submittedName>
        <fullName evidence="3">Uncharacterized protein</fullName>
    </submittedName>
</protein>
<dbReference type="EMBL" id="ML996695">
    <property type="protein sequence ID" value="KAF2400172.1"/>
    <property type="molecule type" value="Genomic_DNA"/>
</dbReference>
<gene>
    <name evidence="3" type="ORF">EJ06DRAFT_556528</name>
</gene>
<reference evidence="3" key="1">
    <citation type="journal article" date="2020" name="Stud. Mycol.">
        <title>101 Dothideomycetes genomes: a test case for predicting lifestyles and emergence of pathogens.</title>
        <authorList>
            <person name="Haridas S."/>
            <person name="Albert R."/>
            <person name="Binder M."/>
            <person name="Bloem J."/>
            <person name="Labutti K."/>
            <person name="Salamov A."/>
            <person name="Andreopoulos B."/>
            <person name="Baker S."/>
            <person name="Barry K."/>
            <person name="Bills G."/>
            <person name="Bluhm B."/>
            <person name="Cannon C."/>
            <person name="Castanera R."/>
            <person name="Culley D."/>
            <person name="Daum C."/>
            <person name="Ezra D."/>
            <person name="Gonzalez J."/>
            <person name="Henrissat B."/>
            <person name="Kuo A."/>
            <person name="Liang C."/>
            <person name="Lipzen A."/>
            <person name="Lutzoni F."/>
            <person name="Magnuson J."/>
            <person name="Mondo S."/>
            <person name="Nolan M."/>
            <person name="Ohm R."/>
            <person name="Pangilinan J."/>
            <person name="Park H.-J."/>
            <person name="Ramirez L."/>
            <person name="Alfaro M."/>
            <person name="Sun H."/>
            <person name="Tritt A."/>
            <person name="Yoshinaga Y."/>
            <person name="Zwiers L.-H."/>
            <person name="Turgeon B."/>
            <person name="Goodwin S."/>
            <person name="Spatafora J."/>
            <person name="Crous P."/>
            <person name="Grigoriev I."/>
        </authorList>
    </citation>
    <scope>NUCLEOTIDE SEQUENCE</scope>
    <source>
        <strain evidence="3">CBS 262.69</strain>
    </source>
</reference>
<keyword evidence="1" id="KW-0175">Coiled coil</keyword>
<evidence type="ECO:0000313" key="4">
    <source>
        <dbReference type="Proteomes" id="UP000799640"/>
    </source>
</evidence>
<proteinExistence type="predicted"/>
<dbReference type="AlphaFoldDB" id="A0A6G1HVY7"/>
<name>A0A6G1HVY7_9PEZI</name>
<evidence type="ECO:0000256" key="1">
    <source>
        <dbReference type="SAM" id="Coils"/>
    </source>
</evidence>
<feature type="coiled-coil region" evidence="1">
    <location>
        <begin position="53"/>
        <end position="80"/>
    </location>
</feature>
<keyword evidence="4" id="KW-1185">Reference proteome</keyword>
<feature type="region of interest" description="Disordered" evidence="2">
    <location>
        <begin position="1"/>
        <end position="23"/>
    </location>
</feature>
<accession>A0A6G1HVY7</accession>
<evidence type="ECO:0000313" key="3">
    <source>
        <dbReference type="EMBL" id="KAF2400172.1"/>
    </source>
</evidence>
<dbReference type="Proteomes" id="UP000799640">
    <property type="component" value="Unassembled WGS sequence"/>
</dbReference>
<evidence type="ECO:0000256" key="2">
    <source>
        <dbReference type="SAM" id="MobiDB-lite"/>
    </source>
</evidence>
<organism evidence="3 4">
    <name type="scientific">Trichodelitschia bisporula</name>
    <dbReference type="NCBI Taxonomy" id="703511"/>
    <lineage>
        <taxon>Eukaryota</taxon>
        <taxon>Fungi</taxon>
        <taxon>Dikarya</taxon>
        <taxon>Ascomycota</taxon>
        <taxon>Pezizomycotina</taxon>
        <taxon>Dothideomycetes</taxon>
        <taxon>Dothideomycetes incertae sedis</taxon>
        <taxon>Phaeotrichales</taxon>
        <taxon>Phaeotrichaceae</taxon>
        <taxon>Trichodelitschia</taxon>
    </lineage>
</organism>